<dbReference type="Proteomes" id="UP000248021">
    <property type="component" value="Unassembled WGS sequence"/>
</dbReference>
<evidence type="ECO:0000256" key="1">
    <source>
        <dbReference type="SAM" id="Phobius"/>
    </source>
</evidence>
<dbReference type="EMBL" id="QJJK01000021">
    <property type="protein sequence ID" value="PXW51171.1"/>
    <property type="molecule type" value="Genomic_DNA"/>
</dbReference>
<dbReference type="AlphaFoldDB" id="A0A2V3TTV2"/>
<keyword evidence="1" id="KW-0472">Membrane</keyword>
<feature type="transmembrane region" description="Helical" evidence="1">
    <location>
        <begin position="77"/>
        <end position="99"/>
    </location>
</feature>
<organism evidence="2 3">
    <name type="scientific">Chelatococcus asaccharovorans</name>
    <dbReference type="NCBI Taxonomy" id="28210"/>
    <lineage>
        <taxon>Bacteria</taxon>
        <taxon>Pseudomonadati</taxon>
        <taxon>Pseudomonadota</taxon>
        <taxon>Alphaproteobacteria</taxon>
        <taxon>Hyphomicrobiales</taxon>
        <taxon>Chelatococcaceae</taxon>
        <taxon>Chelatococcus</taxon>
    </lineage>
</organism>
<keyword evidence="3" id="KW-1185">Reference proteome</keyword>
<reference evidence="2 3" key="1">
    <citation type="submission" date="2018-05" db="EMBL/GenBank/DDBJ databases">
        <title>Genomic Encyclopedia of Type Strains, Phase IV (KMG-IV): sequencing the most valuable type-strain genomes for metagenomic binning, comparative biology and taxonomic classification.</title>
        <authorList>
            <person name="Goeker M."/>
        </authorList>
    </citation>
    <scope>NUCLEOTIDE SEQUENCE [LARGE SCALE GENOMIC DNA]</scope>
    <source>
        <strain evidence="2 3">DSM 6462</strain>
    </source>
</reference>
<proteinExistence type="predicted"/>
<comment type="caution">
    <text evidence="2">The sequence shown here is derived from an EMBL/GenBank/DDBJ whole genome shotgun (WGS) entry which is preliminary data.</text>
</comment>
<accession>A0A2V3TTV2</accession>
<feature type="transmembrane region" description="Helical" evidence="1">
    <location>
        <begin position="31"/>
        <end position="53"/>
    </location>
</feature>
<name>A0A2V3TTV2_9HYPH</name>
<evidence type="ECO:0000313" key="2">
    <source>
        <dbReference type="EMBL" id="PXW51171.1"/>
    </source>
</evidence>
<gene>
    <name evidence="2" type="ORF">C7450_12162</name>
</gene>
<protein>
    <submittedName>
        <fullName evidence="2">Uncharacterized protein</fullName>
    </submittedName>
</protein>
<keyword evidence="1" id="KW-1133">Transmembrane helix</keyword>
<keyword evidence="1" id="KW-0812">Transmembrane</keyword>
<evidence type="ECO:0000313" key="3">
    <source>
        <dbReference type="Proteomes" id="UP000248021"/>
    </source>
</evidence>
<sequence>MMSEQSAPATGETFRDAFDGSLKRPSKPLKFAIFFALGTFATVVAIYVIFVFVPENGFPTIRKWWAGLGTRSLREELVAFGPIPMGTLVTIAIAGFAFGTLQEAIAALRDERPLRSLGRDLVVIRELTEEGVGYREGDITTVHVPWAQVQELRSMDLPAFEGKLFFVIELKSPIHERGRLVFWDGQDSWTSIAGRLRERLAAYRAARSRGDKIGVGSDDKLS</sequence>